<dbReference type="SUPFAM" id="SSF56300">
    <property type="entry name" value="Metallo-dependent phosphatases"/>
    <property type="match status" value="1"/>
</dbReference>
<organism evidence="1 2">
    <name type="scientific">Actinoallomurus bryophytorum</name>
    <dbReference type="NCBI Taxonomy" id="1490222"/>
    <lineage>
        <taxon>Bacteria</taxon>
        <taxon>Bacillati</taxon>
        <taxon>Actinomycetota</taxon>
        <taxon>Actinomycetes</taxon>
        <taxon>Streptosporangiales</taxon>
        <taxon>Thermomonosporaceae</taxon>
        <taxon>Actinoallomurus</taxon>
    </lineage>
</organism>
<comment type="caution">
    <text evidence="1">The sequence shown here is derived from an EMBL/GenBank/DDBJ whole genome shotgun (WGS) entry which is preliminary data.</text>
</comment>
<gene>
    <name evidence="1" type="ORF">FB559_5691</name>
</gene>
<dbReference type="Gene3D" id="3.60.21.10">
    <property type="match status" value="1"/>
</dbReference>
<dbReference type="PANTHER" id="PTHR34211">
    <property type="entry name" value="CALCINEURIN-LIKE METALLO-PHOSPHOESTERASE SUPERFAMILY PROTEIN"/>
    <property type="match status" value="1"/>
</dbReference>
<dbReference type="AlphaFoldDB" id="A0A543CSA9"/>
<evidence type="ECO:0000313" key="2">
    <source>
        <dbReference type="Proteomes" id="UP000316096"/>
    </source>
</evidence>
<name>A0A543CSA9_9ACTN</name>
<dbReference type="InterPro" id="IPR029052">
    <property type="entry name" value="Metallo-depent_PP-like"/>
</dbReference>
<proteinExistence type="predicted"/>
<protein>
    <recommendedName>
        <fullName evidence="3">Calcineurin-like phosphoesterase family protein</fullName>
    </recommendedName>
</protein>
<dbReference type="PANTHER" id="PTHR34211:SF3">
    <property type="entry name" value="CALCINEURIN-LIKE METALLO-PHOSPHOESTERASE SUPERFAMILY PROTEIN"/>
    <property type="match status" value="1"/>
</dbReference>
<dbReference type="Proteomes" id="UP000316096">
    <property type="component" value="Unassembled WGS sequence"/>
</dbReference>
<keyword evidence="2" id="KW-1185">Reference proteome</keyword>
<evidence type="ECO:0000313" key="1">
    <source>
        <dbReference type="EMBL" id="TQL99989.1"/>
    </source>
</evidence>
<dbReference type="EMBL" id="VFOZ01000001">
    <property type="protein sequence ID" value="TQL99989.1"/>
    <property type="molecule type" value="Genomic_DNA"/>
</dbReference>
<evidence type="ECO:0008006" key="3">
    <source>
        <dbReference type="Google" id="ProtNLM"/>
    </source>
</evidence>
<sequence>MRRRYCGCYGAAVPPTSPLSSRDSATGAGWQCEQPGTYAELLPGQARNLSWLNPAVLWRSRNDVLARWFGDPTDDERRRWVDRQLQAGASPDFTIERDDPESFSFMLLGDTGEGDAPQYAVVPGFLKMSEGTRFAVISSDVIYPTGSINEYDTKFFRPYQGYDAPIYAVPGNHDWYDGLGGFMRVFCGAPELPPESAPKFPSRAWLRRLLWKNPDVPDEARLASAESLRSRPSQRATQPGPYWAIDAGPIRIVGIDTGILGDIDADQGAWLRQVSAGPKPKILVTGKPIYVDGAYHPGPIEGGGTVDEIVRDPACNYVAAIGGDIHNYQHYPVKVGDRTIEYVVSGGGGAFMHATHTIPRVNVAGVTEDEFKCYPLRGDCLAFYGRMYGRRLRMRRLFELTSEQAAAVIGKRLGITPERETNAPVTWRTSLVASLLGVPGRPHRANWFRLPVRKVYQRFLSPASASYVPPLFKSFLRLDVTPESLRIRCFAATGCREHEIAPPIEDEVTISLT</sequence>
<reference evidence="1 2" key="1">
    <citation type="submission" date="2019-06" db="EMBL/GenBank/DDBJ databases">
        <title>Sequencing the genomes of 1000 actinobacteria strains.</title>
        <authorList>
            <person name="Klenk H.-P."/>
        </authorList>
    </citation>
    <scope>NUCLEOTIDE SEQUENCE [LARGE SCALE GENOMIC DNA]</scope>
    <source>
        <strain evidence="1 2">DSM 102200</strain>
    </source>
</reference>
<accession>A0A543CSA9</accession>